<dbReference type="GO" id="GO:0006886">
    <property type="term" value="P:intracellular protein transport"/>
    <property type="evidence" value="ECO:0000318"/>
    <property type="project" value="GO_Central"/>
</dbReference>
<dbReference type="eggNOG" id="KOG4567">
    <property type="taxonomic scope" value="Eukaryota"/>
</dbReference>
<dbReference type="SMART" id="SM00164">
    <property type="entry name" value="TBC"/>
    <property type="match status" value="1"/>
</dbReference>
<dbReference type="RefSeq" id="XP_002110010.1">
    <property type="nucleotide sequence ID" value="XM_002109974.1"/>
</dbReference>
<dbReference type="KEGG" id="tad:TRIADDRAFT_53506"/>
<reference evidence="3 4" key="1">
    <citation type="journal article" date="2008" name="Nature">
        <title>The Trichoplax genome and the nature of placozoans.</title>
        <authorList>
            <person name="Srivastava M."/>
            <person name="Begovic E."/>
            <person name="Chapman J."/>
            <person name="Putnam N.H."/>
            <person name="Hellsten U."/>
            <person name="Kawashima T."/>
            <person name="Kuo A."/>
            <person name="Mitros T."/>
            <person name="Salamov A."/>
            <person name="Carpenter M.L."/>
            <person name="Signorovitch A.Y."/>
            <person name="Moreno M.A."/>
            <person name="Kamm K."/>
            <person name="Grimwood J."/>
            <person name="Schmutz J."/>
            <person name="Shapiro H."/>
            <person name="Grigoriev I.V."/>
            <person name="Buss L.W."/>
            <person name="Schierwater B."/>
            <person name="Dellaporta S.L."/>
            <person name="Rokhsar D.S."/>
        </authorList>
    </citation>
    <scope>NUCLEOTIDE SEQUENCE [LARGE SCALE GENOMIC DNA]</scope>
    <source>
        <strain evidence="3 4">Grell-BS-1999</strain>
    </source>
</reference>
<dbReference type="OrthoDB" id="10263206at2759"/>
<protein>
    <recommendedName>
        <fullName evidence="2">Rab-GAP TBC domain-containing protein</fullName>
    </recommendedName>
</protein>
<name>B3RPE5_TRIAD</name>
<feature type="domain" description="Rab-GAP TBC" evidence="2">
    <location>
        <begin position="34"/>
        <end position="300"/>
    </location>
</feature>
<dbReference type="GO" id="GO:0005737">
    <property type="term" value="C:cytoplasm"/>
    <property type="evidence" value="ECO:0000318"/>
    <property type="project" value="GO_Central"/>
</dbReference>
<dbReference type="PhylomeDB" id="B3RPE5"/>
<dbReference type="HOGENOM" id="CLU_018687_0_1_1"/>
<dbReference type="EMBL" id="DS985242">
    <property type="protein sequence ID" value="EDV28176.1"/>
    <property type="molecule type" value="Genomic_DNA"/>
</dbReference>
<dbReference type="Gene3D" id="1.10.8.270">
    <property type="entry name" value="putative rabgap domain of human tbc1 domain family member 14 like domains"/>
    <property type="match status" value="1"/>
</dbReference>
<keyword evidence="4" id="KW-1185">Reference proteome</keyword>
<dbReference type="InterPro" id="IPR000195">
    <property type="entry name" value="Rab-GAP-TBC_dom"/>
</dbReference>
<evidence type="ECO:0000313" key="4">
    <source>
        <dbReference type="Proteomes" id="UP000009022"/>
    </source>
</evidence>
<gene>
    <name evidence="3" type="ORF">TRIADDRAFT_53506</name>
</gene>
<dbReference type="PANTHER" id="PTHR22957">
    <property type="entry name" value="TBC1 DOMAIN FAMILY MEMBER GTPASE-ACTIVATING PROTEIN"/>
    <property type="match status" value="1"/>
</dbReference>
<dbReference type="PROSITE" id="PS50086">
    <property type="entry name" value="TBC_RABGAP"/>
    <property type="match status" value="1"/>
</dbReference>
<dbReference type="SUPFAM" id="SSF47923">
    <property type="entry name" value="Ypt/Rab-GAP domain of gyp1p"/>
    <property type="match status" value="2"/>
</dbReference>
<dbReference type="PANTHER" id="PTHR22957:SF27">
    <property type="entry name" value="TBC1 DOMAIN FAMILY MEMBER 13"/>
    <property type="match status" value="1"/>
</dbReference>
<dbReference type="FunCoup" id="B3RPE5">
    <property type="interactions" value="1686"/>
</dbReference>
<dbReference type="Proteomes" id="UP000009022">
    <property type="component" value="Unassembled WGS sequence"/>
</dbReference>
<dbReference type="STRING" id="10228.B3RPE5"/>
<proteinExistence type="predicted"/>
<accession>B3RPE5</accession>
<dbReference type="CTD" id="6750670"/>
<dbReference type="GeneID" id="6750670"/>
<dbReference type="OMA" id="TEFPCEE"/>
<dbReference type="InParanoid" id="B3RPE5"/>
<evidence type="ECO:0000256" key="1">
    <source>
        <dbReference type="ARBA" id="ARBA00022468"/>
    </source>
</evidence>
<dbReference type="GO" id="GO:0005096">
    <property type="term" value="F:GTPase activator activity"/>
    <property type="evidence" value="ECO:0000318"/>
    <property type="project" value="GO_Central"/>
</dbReference>
<dbReference type="Gene3D" id="1.10.10.750">
    <property type="entry name" value="Ypt/Rab-GAP domain of gyp1p, domain 1"/>
    <property type="match status" value="1"/>
</dbReference>
<keyword evidence="1" id="KW-0343">GTPase activation</keyword>
<dbReference type="InterPro" id="IPR035969">
    <property type="entry name" value="Rab-GAP_TBC_sf"/>
</dbReference>
<dbReference type="Gene3D" id="1.10.472.80">
    <property type="entry name" value="Ypt/Rab-GAP domain of gyp1p, domain 3"/>
    <property type="match status" value="1"/>
</dbReference>
<dbReference type="Pfam" id="PF00566">
    <property type="entry name" value="RabGAP-TBC"/>
    <property type="match status" value="2"/>
</dbReference>
<organism evidence="3 4">
    <name type="scientific">Trichoplax adhaerens</name>
    <name type="common">Trichoplax reptans</name>
    <dbReference type="NCBI Taxonomy" id="10228"/>
    <lineage>
        <taxon>Eukaryota</taxon>
        <taxon>Metazoa</taxon>
        <taxon>Placozoa</taxon>
        <taxon>Uniplacotomia</taxon>
        <taxon>Trichoplacea</taxon>
        <taxon>Trichoplacidae</taxon>
        <taxon>Trichoplax</taxon>
    </lineage>
</organism>
<dbReference type="FunFam" id="1.10.10.750:FF:000007">
    <property type="entry name" value="TBC1 domain family member"/>
    <property type="match status" value="1"/>
</dbReference>
<evidence type="ECO:0000259" key="2">
    <source>
        <dbReference type="PROSITE" id="PS50086"/>
    </source>
</evidence>
<evidence type="ECO:0000313" key="3">
    <source>
        <dbReference type="EMBL" id="EDV28176.1"/>
    </source>
</evidence>
<sequence length="383" mass="45093">MSTYSTRVDQFKKILTEDKLDLHQLRQLCFNGIPDIAWIRPLAWRLLLGYLPAKRSGWDNILKAKRDLYDSFLDDIIINPSLAADDENEGDHLHDVNDHPLSLDPESQWVTYFKDNEVLSQIDKDARRLYPDMSFFQKATEFPCKKKGSQALRKRVEKTVLLESKVTTNRQGVQKIKNKSKDQEYHTLSEGEEAHWEVVERMLFIYAKLNPGIGYVQGMNEIMGPIYYIFAVDSNSEWKRFWMQRVCQSIRYKDSAVWQVLEDKGIRPEFYCFRWFTLLLSQEFPLPDVIRIWDSLFAEENRFEFLLCVCCAMLMWVPPVVKNNLIMSVHFKKLTYDFTDYLNSLVRDEILQGEFADIIKTLQNYPVSDVHIILKKAAELRGM</sequence>
<dbReference type="AlphaFoldDB" id="B3RPE5"/>